<feature type="transmembrane region" description="Helical" evidence="1">
    <location>
        <begin position="12"/>
        <end position="33"/>
    </location>
</feature>
<dbReference type="Proteomes" id="UP000008893">
    <property type="component" value="Segment"/>
</dbReference>
<dbReference type="RefSeq" id="YP_007005792.1">
    <property type="nucleotide sequence ID" value="NC_019514.1"/>
</dbReference>
<proteinExistence type="predicted"/>
<evidence type="ECO:0000313" key="2">
    <source>
        <dbReference type="EMBL" id="AEJ81575.1"/>
    </source>
</evidence>
<keyword evidence="1" id="KW-0472">Membrane</keyword>
<protein>
    <submittedName>
        <fullName evidence="2">Gp056</fullName>
    </submittedName>
</protein>
<dbReference type="EMBL" id="HQ728266">
    <property type="protein sequence ID" value="AEJ81575.1"/>
    <property type="molecule type" value="Genomic_DNA"/>
</dbReference>
<sequence length="82" mass="9394">MINKTPTSVEWIGYVFSLIMLGAGVCSGLWYTTRQNGERVYNLFHIGFVTLKQPYGIFEAKLMVITIVWFNFKIGLLVRSKS</sequence>
<organism evidence="2 3">
    <name type="scientific">Erwinia phage vB_EamP-S6</name>
    <dbReference type="NCBI Taxonomy" id="1051675"/>
    <lineage>
        <taxon>Viruses</taxon>
        <taxon>Duplodnaviria</taxon>
        <taxon>Heunggongvirae</taxon>
        <taxon>Uroviricota</taxon>
        <taxon>Caudoviricetes</taxon>
        <taxon>Schitoviridae</taxon>
        <taxon>Waedenswilvirus</taxon>
        <taxon>Waedenswilvirus S6</taxon>
    </lineage>
</organism>
<accession>G0YQE8</accession>
<evidence type="ECO:0000256" key="1">
    <source>
        <dbReference type="SAM" id="Phobius"/>
    </source>
</evidence>
<keyword evidence="1" id="KW-1133">Transmembrane helix</keyword>
<evidence type="ECO:0000313" key="3">
    <source>
        <dbReference type="Proteomes" id="UP000008893"/>
    </source>
</evidence>
<reference evidence="2 3" key="1">
    <citation type="journal article" date="2011" name="Appl. Environ. Microbiol.">
        <title>Novel Virulent and Broad-Host-Range Erwinia amylovora Bacteriophages Reveal a High Degree of Mosaicism and a Relationship to Enterobacteriaceae Phages.</title>
        <authorList>
            <person name="Born Y."/>
            <person name="Fieseler L."/>
            <person name="Marazzi J."/>
            <person name="Lurz R."/>
            <person name="Duffy B."/>
            <person name="Loessner M.J."/>
        </authorList>
    </citation>
    <scope>NUCLEOTIDE SEQUENCE [LARGE SCALE GENOMIC DNA]</scope>
</reference>
<dbReference type="GeneID" id="14013744"/>
<keyword evidence="1" id="KW-0812">Transmembrane</keyword>
<feature type="transmembrane region" description="Helical" evidence="1">
    <location>
        <begin position="53"/>
        <end position="72"/>
    </location>
</feature>
<keyword evidence="3" id="KW-1185">Reference proteome</keyword>
<name>G0YQE8_9CAUD</name>
<dbReference type="KEGG" id="vg:14013744"/>